<dbReference type="InterPro" id="IPR002477">
    <property type="entry name" value="Peptidoglycan-bd-like"/>
</dbReference>
<protein>
    <submittedName>
        <fullName evidence="10">Peptidoglycan hydrolase-like protein with peptidoglycan-binding domain</fullName>
    </submittedName>
</protein>
<dbReference type="InterPro" id="IPR005490">
    <property type="entry name" value="LD_TPept_cat_dom"/>
</dbReference>
<dbReference type="PANTHER" id="PTHR30582:SF2">
    <property type="entry name" value="L,D-TRANSPEPTIDASE YCIB-RELATED"/>
    <property type="match status" value="1"/>
</dbReference>
<evidence type="ECO:0000313" key="11">
    <source>
        <dbReference type="Proteomes" id="UP000535501"/>
    </source>
</evidence>
<dbReference type="EMBL" id="JACHEJ010000002">
    <property type="protein sequence ID" value="MBB6179192.1"/>
    <property type="molecule type" value="Genomic_DNA"/>
</dbReference>
<dbReference type="Pfam" id="PF01471">
    <property type="entry name" value="PG_binding_1"/>
    <property type="match status" value="1"/>
</dbReference>
<dbReference type="Pfam" id="PF03734">
    <property type="entry name" value="YkuD"/>
    <property type="match status" value="1"/>
</dbReference>
<comment type="pathway">
    <text evidence="1 7">Cell wall biogenesis; peptidoglycan biosynthesis.</text>
</comment>
<evidence type="ECO:0000256" key="4">
    <source>
        <dbReference type="ARBA" id="ARBA00022960"/>
    </source>
</evidence>
<dbReference type="CDD" id="cd16913">
    <property type="entry name" value="YkuD_like"/>
    <property type="match status" value="1"/>
</dbReference>
<dbReference type="PIRSF" id="PIRSF029342">
    <property type="entry name" value="UCP029342_ErfK/YbiS/YcfS/YnhG"/>
    <property type="match status" value="1"/>
</dbReference>
<evidence type="ECO:0000256" key="3">
    <source>
        <dbReference type="ARBA" id="ARBA00022679"/>
    </source>
</evidence>
<keyword evidence="11" id="KW-1185">Reference proteome</keyword>
<dbReference type="Proteomes" id="UP000535501">
    <property type="component" value="Unassembled WGS sequence"/>
</dbReference>
<keyword evidence="6 7" id="KW-0961">Cell wall biogenesis/degradation</keyword>
<dbReference type="InterPro" id="IPR016915">
    <property type="entry name" value="UCP029342"/>
</dbReference>
<dbReference type="InterPro" id="IPR038063">
    <property type="entry name" value="Transpep_catalytic_dom"/>
</dbReference>
<organism evidence="10 11">
    <name type="scientific">Pseudorhizobium flavum</name>
    <dbReference type="NCBI Taxonomy" id="1335061"/>
    <lineage>
        <taxon>Bacteria</taxon>
        <taxon>Pseudomonadati</taxon>
        <taxon>Pseudomonadota</taxon>
        <taxon>Alphaproteobacteria</taxon>
        <taxon>Hyphomicrobiales</taxon>
        <taxon>Rhizobiaceae</taxon>
        <taxon>Rhizobium/Agrobacterium group</taxon>
        <taxon>Pseudorhizobium</taxon>
    </lineage>
</organism>
<dbReference type="InterPro" id="IPR050979">
    <property type="entry name" value="LD-transpeptidase"/>
</dbReference>
<feature type="signal peptide" evidence="8">
    <location>
        <begin position="1"/>
        <end position="23"/>
    </location>
</feature>
<evidence type="ECO:0000256" key="7">
    <source>
        <dbReference type="PROSITE-ProRule" id="PRU01373"/>
    </source>
</evidence>
<proteinExistence type="inferred from homology"/>
<dbReference type="PANTHER" id="PTHR30582">
    <property type="entry name" value="L,D-TRANSPEPTIDASE"/>
    <property type="match status" value="1"/>
</dbReference>
<dbReference type="PROSITE" id="PS52029">
    <property type="entry name" value="LD_TPASE"/>
    <property type="match status" value="1"/>
</dbReference>
<feature type="active site" description="Proton donor/acceptor" evidence="7">
    <location>
        <position position="101"/>
    </location>
</feature>
<dbReference type="SUPFAM" id="SSF47090">
    <property type="entry name" value="PGBD-like"/>
    <property type="match status" value="1"/>
</dbReference>
<evidence type="ECO:0000313" key="10">
    <source>
        <dbReference type="EMBL" id="MBB6179192.1"/>
    </source>
</evidence>
<sequence>MLRRLAFGLGLMSATMLSHPAFAELAHTLQIVVSKNNQSMTVYDGDQVVSTTRVSTGKAGHSTPSGIFSILEKRRYHESNIYSNAPMPFMQRLTWSGIALHEGHVPNYPASHGCIRLPSGYAKTLFGMTERGFHVIVSDAPVAPMPIAHANLFLPLKPLPAEPLMSDIELRPTVKRQTSEAYEVAMASQTTDPTLTGSIEPQDTTPVKMLIKRRELRETVFDVQAMLNDLGFDAGAPDGLIGTKTQAAIAGFKRWKNLPAGSALTDDFLSALYRSSGKREPPAAQLLVRRNFAPLFEAPIGLKNPEIPLGTHFFTASNVDRGSERADWHVLTLPNLLTPKERQRMNISLDASASSASGALDRLEIPDDIRERIATLLADGSSLTITDEGLGPETGKGTDFITLTRSEAKVAEARPAVEKPQKVRQKPRRVYRNGIGLY</sequence>
<dbReference type="GO" id="GO:0018104">
    <property type="term" value="P:peptidoglycan-protein cross-linking"/>
    <property type="evidence" value="ECO:0007669"/>
    <property type="project" value="TreeGrafter"/>
</dbReference>
<dbReference type="NCBIfam" id="NF004786">
    <property type="entry name" value="PRK06132.1-3"/>
    <property type="match status" value="1"/>
</dbReference>
<reference evidence="10 11" key="1">
    <citation type="submission" date="2020-08" db="EMBL/GenBank/DDBJ databases">
        <title>Genomic Encyclopedia of Type Strains, Phase IV (KMG-IV): sequencing the most valuable type-strain genomes for metagenomic binning, comparative biology and taxonomic classification.</title>
        <authorList>
            <person name="Goeker M."/>
        </authorList>
    </citation>
    <scope>NUCLEOTIDE SEQUENCE [LARGE SCALE GENOMIC DNA]</scope>
    <source>
        <strain evidence="10 11">DSM 102134</strain>
    </source>
</reference>
<feature type="active site" description="Nucleophile" evidence="7">
    <location>
        <position position="114"/>
    </location>
</feature>
<dbReference type="RefSeq" id="WP_077547184.1">
    <property type="nucleotide sequence ID" value="NZ_JACHEJ010000002.1"/>
</dbReference>
<keyword evidence="10" id="KW-0378">Hydrolase</keyword>
<evidence type="ECO:0000256" key="2">
    <source>
        <dbReference type="ARBA" id="ARBA00005992"/>
    </source>
</evidence>
<evidence type="ECO:0000256" key="1">
    <source>
        <dbReference type="ARBA" id="ARBA00004752"/>
    </source>
</evidence>
<name>A0A7X0DBV7_9HYPH</name>
<evidence type="ECO:0000256" key="6">
    <source>
        <dbReference type="ARBA" id="ARBA00023316"/>
    </source>
</evidence>
<keyword evidence="3" id="KW-0808">Transferase</keyword>
<dbReference type="Gene3D" id="2.40.440.10">
    <property type="entry name" value="L,D-transpeptidase catalytic domain-like"/>
    <property type="match status" value="1"/>
</dbReference>
<dbReference type="GO" id="GO:0071972">
    <property type="term" value="F:peptidoglycan L,D-transpeptidase activity"/>
    <property type="evidence" value="ECO:0007669"/>
    <property type="project" value="TreeGrafter"/>
</dbReference>
<evidence type="ECO:0000259" key="9">
    <source>
        <dbReference type="PROSITE" id="PS52029"/>
    </source>
</evidence>
<dbReference type="AlphaFoldDB" id="A0A7X0DBV7"/>
<dbReference type="GO" id="GO:0016740">
    <property type="term" value="F:transferase activity"/>
    <property type="evidence" value="ECO:0007669"/>
    <property type="project" value="UniProtKB-KW"/>
</dbReference>
<comment type="caution">
    <text evidence="10">The sequence shown here is derived from an EMBL/GenBank/DDBJ whole genome shotgun (WGS) entry which is preliminary data.</text>
</comment>
<evidence type="ECO:0000256" key="8">
    <source>
        <dbReference type="SAM" id="SignalP"/>
    </source>
</evidence>
<dbReference type="InterPro" id="IPR036366">
    <property type="entry name" value="PGBDSf"/>
</dbReference>
<dbReference type="NCBIfam" id="NF004785">
    <property type="entry name" value="PRK06132.1-2"/>
    <property type="match status" value="1"/>
</dbReference>
<dbReference type="SUPFAM" id="SSF141523">
    <property type="entry name" value="L,D-transpeptidase catalytic domain-like"/>
    <property type="match status" value="1"/>
</dbReference>
<gene>
    <name evidence="10" type="ORF">HNQ75_001146</name>
</gene>
<feature type="domain" description="L,D-TPase catalytic" evidence="9">
    <location>
        <begin position="29"/>
        <end position="138"/>
    </location>
</feature>
<accession>A0A7X0DBV7</accession>
<feature type="chain" id="PRO_5031290180" evidence="8">
    <location>
        <begin position="24"/>
        <end position="438"/>
    </location>
</feature>
<dbReference type="UniPathway" id="UPA00219"/>
<dbReference type="GO" id="GO:0008360">
    <property type="term" value="P:regulation of cell shape"/>
    <property type="evidence" value="ECO:0007669"/>
    <property type="project" value="UniProtKB-UniRule"/>
</dbReference>
<dbReference type="GO" id="GO:0071555">
    <property type="term" value="P:cell wall organization"/>
    <property type="evidence" value="ECO:0007669"/>
    <property type="project" value="UniProtKB-UniRule"/>
</dbReference>
<dbReference type="Gene3D" id="1.10.101.10">
    <property type="entry name" value="PGBD-like superfamily/PGBD"/>
    <property type="match status" value="1"/>
</dbReference>
<evidence type="ECO:0000256" key="5">
    <source>
        <dbReference type="ARBA" id="ARBA00022984"/>
    </source>
</evidence>
<keyword evidence="5 7" id="KW-0573">Peptidoglycan synthesis</keyword>
<dbReference type="InterPro" id="IPR036365">
    <property type="entry name" value="PGBD-like_sf"/>
</dbReference>
<keyword evidence="8" id="KW-0732">Signal</keyword>
<dbReference type="GO" id="GO:0005576">
    <property type="term" value="C:extracellular region"/>
    <property type="evidence" value="ECO:0007669"/>
    <property type="project" value="TreeGrafter"/>
</dbReference>
<comment type="similarity">
    <text evidence="2">Belongs to the YkuD family.</text>
</comment>
<keyword evidence="4 7" id="KW-0133">Cell shape</keyword>